<organism evidence="2 3">
    <name type="scientific">Trichinella zimbabwensis</name>
    <dbReference type="NCBI Taxonomy" id="268475"/>
    <lineage>
        <taxon>Eukaryota</taxon>
        <taxon>Metazoa</taxon>
        <taxon>Ecdysozoa</taxon>
        <taxon>Nematoda</taxon>
        <taxon>Enoplea</taxon>
        <taxon>Dorylaimia</taxon>
        <taxon>Trichinellida</taxon>
        <taxon>Trichinellidae</taxon>
        <taxon>Trichinella</taxon>
    </lineage>
</organism>
<comment type="caution">
    <text evidence="2">The sequence shown here is derived from an EMBL/GenBank/DDBJ whole genome shotgun (WGS) entry which is preliminary data.</text>
</comment>
<keyword evidence="3" id="KW-1185">Reference proteome</keyword>
<dbReference type="Proteomes" id="UP000055024">
    <property type="component" value="Unassembled WGS sequence"/>
</dbReference>
<protein>
    <submittedName>
        <fullName evidence="2">Uncharacterized protein</fullName>
    </submittedName>
</protein>
<sequence>MLQRKKLRNYALKSGQQTPSTHSSTLETYTRSKYAERAYPPDLTGGSSNASASRVSVGGQY</sequence>
<dbReference type="AlphaFoldDB" id="A0A0V1GN70"/>
<proteinExistence type="predicted"/>
<gene>
    <name evidence="2" type="ORF">T11_3106</name>
</gene>
<name>A0A0V1GN70_9BILA</name>
<dbReference type="EMBL" id="JYDP01000731">
    <property type="protein sequence ID" value="KRY99695.1"/>
    <property type="molecule type" value="Genomic_DNA"/>
</dbReference>
<evidence type="ECO:0000313" key="2">
    <source>
        <dbReference type="EMBL" id="KRY99695.1"/>
    </source>
</evidence>
<feature type="compositionally biased region" description="Polar residues" evidence="1">
    <location>
        <begin position="45"/>
        <end position="54"/>
    </location>
</feature>
<evidence type="ECO:0000313" key="3">
    <source>
        <dbReference type="Proteomes" id="UP000055024"/>
    </source>
</evidence>
<feature type="compositionally biased region" description="Polar residues" evidence="1">
    <location>
        <begin position="14"/>
        <end position="31"/>
    </location>
</feature>
<reference evidence="2 3" key="1">
    <citation type="submission" date="2015-01" db="EMBL/GenBank/DDBJ databases">
        <title>Evolution of Trichinella species and genotypes.</title>
        <authorList>
            <person name="Korhonen P.K."/>
            <person name="Edoardo P."/>
            <person name="Giuseppe L.R."/>
            <person name="Gasser R.B."/>
        </authorList>
    </citation>
    <scope>NUCLEOTIDE SEQUENCE [LARGE SCALE GENOMIC DNA]</scope>
    <source>
        <strain evidence="2">ISS1029</strain>
    </source>
</reference>
<accession>A0A0V1GN70</accession>
<feature type="region of interest" description="Disordered" evidence="1">
    <location>
        <begin position="1"/>
        <end position="61"/>
    </location>
</feature>
<evidence type="ECO:0000256" key="1">
    <source>
        <dbReference type="SAM" id="MobiDB-lite"/>
    </source>
</evidence>